<keyword evidence="1" id="KW-0812">Transmembrane</keyword>
<proteinExistence type="predicted"/>
<dbReference type="Pfam" id="PF00990">
    <property type="entry name" value="GGDEF"/>
    <property type="match status" value="1"/>
</dbReference>
<evidence type="ECO:0000256" key="1">
    <source>
        <dbReference type="SAM" id="Phobius"/>
    </source>
</evidence>
<feature type="domain" description="GGDEF" evidence="2">
    <location>
        <begin position="253"/>
        <end position="383"/>
    </location>
</feature>
<sequence>MDDTSVIEQRLDHIEPHELLENPLVIESLVSENLGFCSSAALCASLMCSIGLAGTFSPFSSGQVLPQINATMAYLTLGLVNIVFMQLFRKASKLFPLHKMKAETCRGIIVTFQCADMILASVTFFTTQMGSSFFFEYILVTVIAFLMPLNRPSNAICYALVNGLSAVFVMTVVLSDSPRSAVAWQDWVDLAILLLICLAVSWLRWRSFLRYQALRISLLKREDDALQKARRDELTQLLNRTALRDDFPSLCSGRANVALMDIDSFKRINDVTGHQQGDRVLSLVGESIRSMFDHAGDHCYRYGGDEFLIITVGEGRAEFVKRLEALQSLCNERGGADRANLSIGYVSASPHSSEQLRDCIKRADNWMYVAKRSDKTEVRGEELLSFHKLRIA</sequence>
<dbReference type="GO" id="GO:0043709">
    <property type="term" value="P:cell adhesion involved in single-species biofilm formation"/>
    <property type="evidence" value="ECO:0007669"/>
    <property type="project" value="TreeGrafter"/>
</dbReference>
<feature type="transmembrane region" description="Helical" evidence="1">
    <location>
        <begin position="187"/>
        <end position="205"/>
    </location>
</feature>
<comment type="caution">
    <text evidence="3">The sequence shown here is derived from an EMBL/GenBank/DDBJ whole genome shotgun (WGS) entry which is preliminary data.</text>
</comment>
<gene>
    <name evidence="3" type="ORF">FYJ68_08040</name>
</gene>
<dbReference type="CDD" id="cd01949">
    <property type="entry name" value="GGDEF"/>
    <property type="match status" value="1"/>
</dbReference>
<dbReference type="GO" id="GO:0005886">
    <property type="term" value="C:plasma membrane"/>
    <property type="evidence" value="ECO:0007669"/>
    <property type="project" value="TreeGrafter"/>
</dbReference>
<dbReference type="SUPFAM" id="SSF55073">
    <property type="entry name" value="Nucleotide cyclase"/>
    <property type="match status" value="1"/>
</dbReference>
<evidence type="ECO:0000313" key="4">
    <source>
        <dbReference type="Proteomes" id="UP000469325"/>
    </source>
</evidence>
<evidence type="ECO:0000313" key="3">
    <source>
        <dbReference type="EMBL" id="MST73058.1"/>
    </source>
</evidence>
<feature type="transmembrane region" description="Helical" evidence="1">
    <location>
        <begin position="34"/>
        <end position="56"/>
    </location>
</feature>
<dbReference type="InterPro" id="IPR043128">
    <property type="entry name" value="Rev_trsase/Diguanyl_cyclase"/>
</dbReference>
<dbReference type="Gene3D" id="3.30.70.270">
    <property type="match status" value="1"/>
</dbReference>
<keyword evidence="4" id="KW-1185">Reference proteome</keyword>
<dbReference type="AlphaFoldDB" id="A0A6N7XP75"/>
<name>A0A6N7XP75_9ACTN</name>
<dbReference type="PANTHER" id="PTHR45138">
    <property type="entry name" value="REGULATORY COMPONENTS OF SENSORY TRANSDUCTION SYSTEM"/>
    <property type="match status" value="1"/>
</dbReference>
<organism evidence="3 4">
    <name type="scientific">Olsenella porci</name>
    <dbReference type="NCBI Taxonomy" id="2652279"/>
    <lineage>
        <taxon>Bacteria</taxon>
        <taxon>Bacillati</taxon>
        <taxon>Actinomycetota</taxon>
        <taxon>Coriobacteriia</taxon>
        <taxon>Coriobacteriales</taxon>
        <taxon>Atopobiaceae</taxon>
        <taxon>Olsenella</taxon>
    </lineage>
</organism>
<dbReference type="PROSITE" id="PS50887">
    <property type="entry name" value="GGDEF"/>
    <property type="match status" value="1"/>
</dbReference>
<dbReference type="PANTHER" id="PTHR45138:SF9">
    <property type="entry name" value="DIGUANYLATE CYCLASE DGCM-RELATED"/>
    <property type="match status" value="1"/>
</dbReference>
<reference evidence="3 4" key="1">
    <citation type="submission" date="2019-08" db="EMBL/GenBank/DDBJ databases">
        <title>In-depth cultivation of the pig gut microbiome towards novel bacterial diversity and tailored functional studies.</title>
        <authorList>
            <person name="Wylensek D."/>
            <person name="Hitch T.C.A."/>
            <person name="Clavel T."/>
        </authorList>
    </citation>
    <scope>NUCLEOTIDE SEQUENCE [LARGE SCALE GENOMIC DNA]</scope>
    <source>
        <strain evidence="3 4">CA-Schmier-601-WT-1</strain>
    </source>
</reference>
<dbReference type="NCBIfam" id="TIGR00254">
    <property type="entry name" value="GGDEF"/>
    <property type="match status" value="1"/>
</dbReference>
<keyword evidence="1" id="KW-0472">Membrane</keyword>
<feature type="transmembrane region" description="Helical" evidence="1">
    <location>
        <begin position="156"/>
        <end position="175"/>
    </location>
</feature>
<dbReference type="SMART" id="SM00267">
    <property type="entry name" value="GGDEF"/>
    <property type="match status" value="1"/>
</dbReference>
<keyword evidence="1" id="KW-1133">Transmembrane helix</keyword>
<dbReference type="InterPro" id="IPR000160">
    <property type="entry name" value="GGDEF_dom"/>
</dbReference>
<feature type="transmembrane region" description="Helical" evidence="1">
    <location>
        <begin position="68"/>
        <end position="88"/>
    </location>
</feature>
<dbReference type="Proteomes" id="UP000469325">
    <property type="component" value="Unassembled WGS sequence"/>
</dbReference>
<dbReference type="InterPro" id="IPR029787">
    <property type="entry name" value="Nucleotide_cyclase"/>
</dbReference>
<evidence type="ECO:0000259" key="2">
    <source>
        <dbReference type="PROSITE" id="PS50887"/>
    </source>
</evidence>
<feature type="transmembrane region" description="Helical" evidence="1">
    <location>
        <begin position="132"/>
        <end position="149"/>
    </location>
</feature>
<dbReference type="InterPro" id="IPR050469">
    <property type="entry name" value="Diguanylate_Cyclase"/>
</dbReference>
<protein>
    <submittedName>
        <fullName evidence="3">GGDEF domain-containing protein</fullName>
    </submittedName>
</protein>
<accession>A0A6N7XP75</accession>
<dbReference type="GO" id="GO:1902201">
    <property type="term" value="P:negative regulation of bacterial-type flagellum-dependent cell motility"/>
    <property type="evidence" value="ECO:0007669"/>
    <property type="project" value="TreeGrafter"/>
</dbReference>
<dbReference type="GO" id="GO:0052621">
    <property type="term" value="F:diguanylate cyclase activity"/>
    <property type="evidence" value="ECO:0007669"/>
    <property type="project" value="TreeGrafter"/>
</dbReference>
<dbReference type="EMBL" id="VUNC01000006">
    <property type="protein sequence ID" value="MST73058.1"/>
    <property type="molecule type" value="Genomic_DNA"/>
</dbReference>
<feature type="transmembrane region" description="Helical" evidence="1">
    <location>
        <begin position="108"/>
        <end position="126"/>
    </location>
</feature>